<evidence type="ECO:0000313" key="2">
    <source>
        <dbReference type="EMBL" id="CAF1223999.1"/>
    </source>
</evidence>
<dbReference type="EMBL" id="CAJOBA010046183">
    <property type="protein sequence ID" value="CAF4186194.1"/>
    <property type="molecule type" value="Genomic_DNA"/>
</dbReference>
<dbReference type="AlphaFoldDB" id="A0A814Y3P2"/>
<dbReference type="Proteomes" id="UP000682733">
    <property type="component" value="Unassembled WGS sequence"/>
</dbReference>
<proteinExistence type="predicted"/>
<reference evidence="2" key="1">
    <citation type="submission" date="2021-02" db="EMBL/GenBank/DDBJ databases">
        <authorList>
            <person name="Nowell W R."/>
        </authorList>
    </citation>
    <scope>NUCLEOTIDE SEQUENCE</scope>
</reference>
<feature type="region of interest" description="Disordered" evidence="1">
    <location>
        <begin position="13"/>
        <end position="39"/>
    </location>
</feature>
<evidence type="ECO:0000313" key="6">
    <source>
        <dbReference type="Proteomes" id="UP000663829"/>
    </source>
</evidence>
<dbReference type="EMBL" id="CAJNOQ010009401">
    <property type="protein sequence ID" value="CAF1223999.1"/>
    <property type="molecule type" value="Genomic_DNA"/>
</dbReference>
<dbReference type="EMBL" id="CAJNOK010024499">
    <property type="protein sequence ID" value="CAF1377433.1"/>
    <property type="molecule type" value="Genomic_DNA"/>
</dbReference>
<evidence type="ECO:0000313" key="5">
    <source>
        <dbReference type="EMBL" id="CAF4186194.1"/>
    </source>
</evidence>
<evidence type="ECO:0000256" key="1">
    <source>
        <dbReference type="SAM" id="MobiDB-lite"/>
    </source>
</evidence>
<accession>A0A814Y3P2</accession>
<dbReference type="EMBL" id="CAJOBC010009404">
    <property type="protein sequence ID" value="CAF3987137.1"/>
    <property type="molecule type" value="Genomic_DNA"/>
</dbReference>
<protein>
    <submittedName>
        <fullName evidence="2">Uncharacterized protein</fullName>
    </submittedName>
</protein>
<comment type="caution">
    <text evidence="2">The sequence shown here is derived from an EMBL/GenBank/DDBJ whole genome shotgun (WGS) entry which is preliminary data.</text>
</comment>
<feature type="compositionally biased region" description="Polar residues" evidence="1">
    <location>
        <begin position="20"/>
        <end position="39"/>
    </location>
</feature>
<gene>
    <name evidence="2" type="ORF">GPM918_LOCUS24833</name>
    <name evidence="3" type="ORF">OVA965_LOCUS31954</name>
    <name evidence="4" type="ORF">SRO942_LOCUS24836</name>
    <name evidence="5" type="ORF">TMI583_LOCUS32803</name>
</gene>
<feature type="region of interest" description="Disordered" evidence="1">
    <location>
        <begin position="97"/>
        <end position="118"/>
    </location>
</feature>
<dbReference type="Proteomes" id="UP000663829">
    <property type="component" value="Unassembled WGS sequence"/>
</dbReference>
<dbReference type="OrthoDB" id="10329380at2759"/>
<organism evidence="2 6">
    <name type="scientific">Didymodactylos carnosus</name>
    <dbReference type="NCBI Taxonomy" id="1234261"/>
    <lineage>
        <taxon>Eukaryota</taxon>
        <taxon>Metazoa</taxon>
        <taxon>Spiralia</taxon>
        <taxon>Gnathifera</taxon>
        <taxon>Rotifera</taxon>
        <taxon>Eurotatoria</taxon>
        <taxon>Bdelloidea</taxon>
        <taxon>Philodinida</taxon>
        <taxon>Philodinidae</taxon>
        <taxon>Didymodactylos</taxon>
    </lineage>
</organism>
<feature type="non-terminal residue" evidence="2">
    <location>
        <position position="1"/>
    </location>
</feature>
<sequence length="118" mass="13264">VVRSPDLADKLREKMPRLTVSCSENEEQSGPTLVHSQGVPNYRIDPDLIRVLQEAFTNDHLRNDHQGVICDFPGQQVVDVLSQGAGLRLASKDFHSGRHHWSLTAGDPQEHQDEDEDE</sequence>
<dbReference type="Proteomes" id="UP000677228">
    <property type="component" value="Unassembled WGS sequence"/>
</dbReference>
<name>A0A814Y3P2_9BILA</name>
<dbReference type="Proteomes" id="UP000681722">
    <property type="component" value="Unassembled WGS sequence"/>
</dbReference>
<evidence type="ECO:0000313" key="3">
    <source>
        <dbReference type="EMBL" id="CAF1377433.1"/>
    </source>
</evidence>
<evidence type="ECO:0000313" key="4">
    <source>
        <dbReference type="EMBL" id="CAF3987137.1"/>
    </source>
</evidence>
<keyword evidence="6" id="KW-1185">Reference proteome</keyword>